<dbReference type="Proteomes" id="UP000265566">
    <property type="component" value="Chromosome 1"/>
</dbReference>
<dbReference type="EMBL" id="PSQE01000001">
    <property type="protein sequence ID" value="RHN81068.1"/>
    <property type="molecule type" value="Genomic_DNA"/>
</dbReference>
<comment type="caution">
    <text evidence="1">The sequence shown here is derived from an EMBL/GenBank/DDBJ whole genome shotgun (WGS) entry which is preliminary data.</text>
</comment>
<accession>A0A396JY54</accession>
<reference evidence="1" key="1">
    <citation type="journal article" date="2018" name="Nat. Plants">
        <title>Whole-genome landscape of Medicago truncatula symbiotic genes.</title>
        <authorList>
            <person name="Pecrix Y."/>
            <person name="Gamas P."/>
            <person name="Carrere S."/>
        </authorList>
    </citation>
    <scope>NUCLEOTIDE SEQUENCE</scope>
    <source>
        <tissue evidence="1">Leaves</tissue>
    </source>
</reference>
<dbReference type="Gramene" id="rna5063">
    <property type="protein sequence ID" value="RHN81068.1"/>
    <property type="gene ID" value="gene5063"/>
</dbReference>
<name>A0A396JY54_MEDTR</name>
<organism evidence="1">
    <name type="scientific">Medicago truncatula</name>
    <name type="common">Barrel medic</name>
    <name type="synonym">Medicago tribuloides</name>
    <dbReference type="NCBI Taxonomy" id="3880"/>
    <lineage>
        <taxon>Eukaryota</taxon>
        <taxon>Viridiplantae</taxon>
        <taxon>Streptophyta</taxon>
        <taxon>Embryophyta</taxon>
        <taxon>Tracheophyta</taxon>
        <taxon>Spermatophyta</taxon>
        <taxon>Magnoliopsida</taxon>
        <taxon>eudicotyledons</taxon>
        <taxon>Gunneridae</taxon>
        <taxon>Pentapetalae</taxon>
        <taxon>rosids</taxon>
        <taxon>fabids</taxon>
        <taxon>Fabales</taxon>
        <taxon>Fabaceae</taxon>
        <taxon>Papilionoideae</taxon>
        <taxon>50 kb inversion clade</taxon>
        <taxon>NPAAA clade</taxon>
        <taxon>Hologalegina</taxon>
        <taxon>IRL clade</taxon>
        <taxon>Trifolieae</taxon>
        <taxon>Medicago</taxon>
    </lineage>
</organism>
<proteinExistence type="predicted"/>
<protein>
    <submittedName>
        <fullName evidence="1">Uncharacterized protein</fullName>
    </submittedName>
</protein>
<evidence type="ECO:0000313" key="1">
    <source>
        <dbReference type="EMBL" id="RHN81068.1"/>
    </source>
</evidence>
<sequence length="82" mass="9601">MTTIMLKDHQTLNILKTFTLEKHWHSEQCTVLVVFNAVEAEKLEAMIPRHYHQAGLVRSHTKWLLMTQMLSLLGNMLLYIPL</sequence>
<dbReference type="AlphaFoldDB" id="A0A396JY54"/>
<gene>
    <name evidence="1" type="ORF">MtrunA17_Chr1g0195041</name>
</gene>